<proteinExistence type="inferred from homology"/>
<dbReference type="GO" id="GO:0003941">
    <property type="term" value="F:L-serine ammonia-lyase activity"/>
    <property type="evidence" value="ECO:0007669"/>
    <property type="project" value="TreeGrafter"/>
</dbReference>
<evidence type="ECO:0000313" key="11">
    <source>
        <dbReference type="Proteomes" id="UP000199759"/>
    </source>
</evidence>
<dbReference type="InterPro" id="IPR000634">
    <property type="entry name" value="Ser/Thr_deHydtase_PyrdxlP-BS"/>
</dbReference>
<dbReference type="RefSeq" id="WP_091767580.1">
    <property type="nucleotide sequence ID" value="NZ_FNHG01000003.1"/>
</dbReference>
<dbReference type="PROSITE" id="PS00165">
    <property type="entry name" value="DEHYDRATASE_SER_THR"/>
    <property type="match status" value="1"/>
</dbReference>
<evidence type="ECO:0000256" key="5">
    <source>
        <dbReference type="ARBA" id="ARBA00010869"/>
    </source>
</evidence>
<evidence type="ECO:0000313" key="10">
    <source>
        <dbReference type="EMBL" id="SDL97847.1"/>
    </source>
</evidence>
<evidence type="ECO:0000256" key="8">
    <source>
        <dbReference type="ARBA" id="ARBA00023239"/>
    </source>
</evidence>
<dbReference type="GO" id="GO:0018114">
    <property type="term" value="F:threonine racemase activity"/>
    <property type="evidence" value="ECO:0007669"/>
    <property type="project" value="TreeGrafter"/>
</dbReference>
<evidence type="ECO:0000256" key="4">
    <source>
        <dbReference type="ARBA" id="ARBA00001946"/>
    </source>
</evidence>
<keyword evidence="8" id="KW-0456">Lyase</keyword>
<keyword evidence="6" id="KW-0460">Magnesium</keyword>
<dbReference type="PANTHER" id="PTHR43050">
    <property type="entry name" value="SERINE / THREONINE RACEMASE FAMILY MEMBER"/>
    <property type="match status" value="1"/>
</dbReference>
<evidence type="ECO:0000256" key="1">
    <source>
        <dbReference type="ARBA" id="ARBA00001913"/>
    </source>
</evidence>
<protein>
    <submittedName>
        <fullName evidence="10">Threonine dehydratase</fullName>
    </submittedName>
</protein>
<keyword evidence="11" id="KW-1185">Reference proteome</keyword>
<dbReference type="GO" id="GO:0005524">
    <property type="term" value="F:ATP binding"/>
    <property type="evidence" value="ECO:0007669"/>
    <property type="project" value="TreeGrafter"/>
</dbReference>
<accession>A0A1G9PI26</accession>
<gene>
    <name evidence="10" type="ORF">SAMN04488568_103225</name>
</gene>
<keyword evidence="7" id="KW-0663">Pyridoxal phosphate</keyword>
<evidence type="ECO:0000256" key="3">
    <source>
        <dbReference type="ARBA" id="ARBA00001936"/>
    </source>
</evidence>
<dbReference type="GO" id="GO:0000287">
    <property type="term" value="F:magnesium ion binding"/>
    <property type="evidence" value="ECO:0007669"/>
    <property type="project" value="TreeGrafter"/>
</dbReference>
<evidence type="ECO:0000256" key="6">
    <source>
        <dbReference type="ARBA" id="ARBA00022842"/>
    </source>
</evidence>
<dbReference type="AlphaFoldDB" id="A0A1G9PI26"/>
<comment type="cofactor">
    <cofactor evidence="2">
        <name>pyridoxal 5'-phosphate</name>
        <dbReference type="ChEBI" id="CHEBI:597326"/>
    </cofactor>
</comment>
<dbReference type="EMBL" id="FNHG01000003">
    <property type="protein sequence ID" value="SDL97847.1"/>
    <property type="molecule type" value="Genomic_DNA"/>
</dbReference>
<dbReference type="SUPFAM" id="SSF53686">
    <property type="entry name" value="Tryptophan synthase beta subunit-like PLP-dependent enzymes"/>
    <property type="match status" value="1"/>
</dbReference>
<comment type="cofactor">
    <cofactor evidence="1">
        <name>Ca(2+)</name>
        <dbReference type="ChEBI" id="CHEBI:29108"/>
    </cofactor>
</comment>
<dbReference type="GO" id="GO:0070179">
    <property type="term" value="P:D-serine biosynthetic process"/>
    <property type="evidence" value="ECO:0007669"/>
    <property type="project" value="TreeGrafter"/>
</dbReference>
<comment type="cofactor">
    <cofactor evidence="4">
        <name>Mg(2+)</name>
        <dbReference type="ChEBI" id="CHEBI:18420"/>
    </cofactor>
</comment>
<sequence>MSSPVFNLPGHSDILDAAQRLAGHAVRTPLLRNDVLDEQVGARIFVKAECLQRTGSFKFRGAYNRISRLNAEEKQRGVIAYSSGNHAQGVAAAARLVGTHATILMPTDAPAAKVEGVRFWGGKVVTYDRVSESREAIGARIAAEEGRILVPPYEDRFIIAGQGTAGLEMVEEMAGLGLAPDIVAAPAGGGGLIAGTGLAVKHAHPDAQIWAAEPAEFDDHRRSLEAGERVANARLTGSICDAIITPTPGELTWQLNARQLSGGVAVSDDEVLAAMAFAWRHFKIVIEPGAVVALAGVLSGKLDVAGKTVCVLATGGNVDRAVFARALELG</sequence>
<dbReference type="GO" id="GO:0030170">
    <property type="term" value="F:pyridoxal phosphate binding"/>
    <property type="evidence" value="ECO:0007669"/>
    <property type="project" value="InterPro"/>
</dbReference>
<dbReference type="Proteomes" id="UP000199759">
    <property type="component" value="Unassembled WGS sequence"/>
</dbReference>
<dbReference type="InterPro" id="IPR001926">
    <property type="entry name" value="TrpB-like_PALP"/>
</dbReference>
<organism evidence="10 11">
    <name type="scientific">Maricaulis salignorans</name>
    <dbReference type="NCBI Taxonomy" id="144026"/>
    <lineage>
        <taxon>Bacteria</taxon>
        <taxon>Pseudomonadati</taxon>
        <taxon>Pseudomonadota</taxon>
        <taxon>Alphaproteobacteria</taxon>
        <taxon>Maricaulales</taxon>
        <taxon>Maricaulaceae</taxon>
        <taxon>Maricaulis</taxon>
    </lineage>
</organism>
<dbReference type="Gene3D" id="3.40.50.1100">
    <property type="match status" value="2"/>
</dbReference>
<dbReference type="OrthoDB" id="9811476at2"/>
<dbReference type="FunFam" id="3.40.50.1100:FF:000005">
    <property type="entry name" value="Threonine dehydratase catabolic"/>
    <property type="match status" value="1"/>
</dbReference>
<comment type="cofactor">
    <cofactor evidence="3">
        <name>Mn(2+)</name>
        <dbReference type="ChEBI" id="CHEBI:29035"/>
    </cofactor>
</comment>
<dbReference type="PANTHER" id="PTHR43050:SF1">
    <property type="entry name" value="SERINE RACEMASE"/>
    <property type="match status" value="1"/>
</dbReference>
<feature type="domain" description="Tryptophan synthase beta chain-like PALP" evidence="9">
    <location>
        <begin position="24"/>
        <end position="315"/>
    </location>
</feature>
<dbReference type="CDD" id="cd01562">
    <property type="entry name" value="Thr-dehyd"/>
    <property type="match status" value="1"/>
</dbReference>
<evidence type="ECO:0000259" key="9">
    <source>
        <dbReference type="Pfam" id="PF00291"/>
    </source>
</evidence>
<reference evidence="10 11" key="1">
    <citation type="submission" date="2016-10" db="EMBL/GenBank/DDBJ databases">
        <authorList>
            <person name="de Groot N.N."/>
        </authorList>
    </citation>
    <scope>NUCLEOTIDE SEQUENCE [LARGE SCALE GENOMIC DNA]</scope>
    <source>
        <strain evidence="10 11">DSM 16077</strain>
    </source>
</reference>
<dbReference type="Pfam" id="PF00291">
    <property type="entry name" value="PALP"/>
    <property type="match status" value="1"/>
</dbReference>
<dbReference type="STRING" id="144026.SAMN04488568_103225"/>
<comment type="similarity">
    <text evidence="5">Belongs to the serine/threonine dehydratase family.</text>
</comment>
<dbReference type="InterPro" id="IPR036052">
    <property type="entry name" value="TrpB-like_PALP_sf"/>
</dbReference>
<evidence type="ECO:0000256" key="7">
    <source>
        <dbReference type="ARBA" id="ARBA00022898"/>
    </source>
</evidence>
<evidence type="ECO:0000256" key="2">
    <source>
        <dbReference type="ARBA" id="ARBA00001933"/>
    </source>
</evidence>
<dbReference type="GO" id="GO:0030378">
    <property type="term" value="F:serine racemase activity"/>
    <property type="evidence" value="ECO:0007669"/>
    <property type="project" value="TreeGrafter"/>
</dbReference>
<name>A0A1G9PI26_9PROT</name>